<dbReference type="AlphaFoldDB" id="Q2GRC3"/>
<protein>
    <submittedName>
        <fullName evidence="2">Uncharacterized protein</fullName>
    </submittedName>
</protein>
<dbReference type="RefSeq" id="XP_001227408.1">
    <property type="nucleotide sequence ID" value="XM_001227407.1"/>
</dbReference>
<dbReference type="EMBL" id="CH408034">
    <property type="protein sequence ID" value="EAQ85467.1"/>
    <property type="molecule type" value="Genomic_DNA"/>
</dbReference>
<dbReference type="OrthoDB" id="10597546at2759"/>
<organism evidence="2 3">
    <name type="scientific">Chaetomium globosum (strain ATCC 6205 / CBS 148.51 / DSM 1962 / NBRC 6347 / NRRL 1970)</name>
    <name type="common">Soil fungus</name>
    <dbReference type="NCBI Taxonomy" id="306901"/>
    <lineage>
        <taxon>Eukaryota</taxon>
        <taxon>Fungi</taxon>
        <taxon>Dikarya</taxon>
        <taxon>Ascomycota</taxon>
        <taxon>Pezizomycotina</taxon>
        <taxon>Sordariomycetes</taxon>
        <taxon>Sordariomycetidae</taxon>
        <taxon>Sordariales</taxon>
        <taxon>Chaetomiaceae</taxon>
        <taxon>Chaetomium</taxon>
    </lineage>
</organism>
<sequence>MMMAGPPCSLVSSIPCTPSLIDNTASAPAAMASKELKNGARTMAMMTSAALALVWAATLVSLAASLPGLILLSVAFQEDTISVMRRPRSLPKRSLSESSRVPSRFLVGGNARRQFVSPVVSKTSHIPVYQTLGY</sequence>
<reference evidence="3" key="1">
    <citation type="journal article" date="2015" name="Genome Announc.">
        <title>Draft genome sequence of the cellulolytic fungus Chaetomium globosum.</title>
        <authorList>
            <person name="Cuomo C.A."/>
            <person name="Untereiner W.A."/>
            <person name="Ma L.-J."/>
            <person name="Grabherr M."/>
            <person name="Birren B.W."/>
        </authorList>
    </citation>
    <scope>NUCLEOTIDE SEQUENCE [LARGE SCALE GENOMIC DNA]</scope>
    <source>
        <strain evidence="3">ATCC 6205 / CBS 148.51 / DSM 1962 / NBRC 6347 / NRRL 1970</strain>
    </source>
</reference>
<feature type="transmembrane region" description="Helical" evidence="1">
    <location>
        <begin position="48"/>
        <end position="76"/>
    </location>
</feature>
<evidence type="ECO:0000313" key="3">
    <source>
        <dbReference type="Proteomes" id="UP000001056"/>
    </source>
</evidence>
<keyword evidence="1" id="KW-0472">Membrane</keyword>
<gene>
    <name evidence="2" type="ORF">CHGG_09481</name>
</gene>
<keyword evidence="1" id="KW-0812">Transmembrane</keyword>
<evidence type="ECO:0000256" key="1">
    <source>
        <dbReference type="SAM" id="Phobius"/>
    </source>
</evidence>
<dbReference type="VEuPathDB" id="FungiDB:CHGG_09481"/>
<dbReference type="eggNOG" id="ENOG502R0PK">
    <property type="taxonomic scope" value="Eukaryota"/>
</dbReference>
<dbReference type="GeneID" id="4395146"/>
<dbReference type="Proteomes" id="UP000001056">
    <property type="component" value="Unassembled WGS sequence"/>
</dbReference>
<keyword evidence="3" id="KW-1185">Reference proteome</keyword>
<name>Q2GRC3_CHAGB</name>
<dbReference type="HOGENOM" id="CLU_1895959_0_0_1"/>
<dbReference type="InParanoid" id="Q2GRC3"/>
<keyword evidence="1" id="KW-1133">Transmembrane helix</keyword>
<evidence type="ECO:0000313" key="2">
    <source>
        <dbReference type="EMBL" id="EAQ85467.1"/>
    </source>
</evidence>
<proteinExistence type="predicted"/>
<accession>Q2GRC3</accession>